<evidence type="ECO:0000313" key="3">
    <source>
        <dbReference type="Proteomes" id="UP000651010"/>
    </source>
</evidence>
<gene>
    <name evidence="2" type="ORF">IGX34_01225</name>
</gene>
<dbReference type="Proteomes" id="UP000651010">
    <property type="component" value="Unassembled WGS sequence"/>
</dbReference>
<evidence type="ECO:0000313" key="2">
    <source>
        <dbReference type="EMBL" id="MBE1158985.1"/>
    </source>
</evidence>
<sequence>MNRKVLPLIACVLLLLPVLANASDICWIDKITKAAGGVEVHFIPRVDLSVFGPNASNLYVKDGVVRQATNNAEAHLVLAPGQGVSVGAMPEDMCLITATEQGGQLGVTAHAANNVGGQHTQVTEFYSAE</sequence>
<evidence type="ECO:0000256" key="1">
    <source>
        <dbReference type="SAM" id="SignalP"/>
    </source>
</evidence>
<reference evidence="2 3" key="1">
    <citation type="submission" date="2020-09" db="EMBL/GenBank/DDBJ databases">
        <title>Dyella sp. 7MK23 isolated from forest soil.</title>
        <authorList>
            <person name="Fu J."/>
        </authorList>
    </citation>
    <scope>NUCLEOTIDE SEQUENCE [LARGE SCALE GENOMIC DNA]</scope>
    <source>
        <strain evidence="2 3">7MK23</strain>
    </source>
</reference>
<organism evidence="2 3">
    <name type="scientific">Dyella acidiphila</name>
    <dbReference type="NCBI Taxonomy" id="2775866"/>
    <lineage>
        <taxon>Bacteria</taxon>
        <taxon>Pseudomonadati</taxon>
        <taxon>Pseudomonadota</taxon>
        <taxon>Gammaproteobacteria</taxon>
        <taxon>Lysobacterales</taxon>
        <taxon>Rhodanobacteraceae</taxon>
        <taxon>Dyella</taxon>
    </lineage>
</organism>
<dbReference type="RefSeq" id="WP_192553844.1">
    <property type="nucleotide sequence ID" value="NZ_JACZZA010000001.1"/>
</dbReference>
<comment type="caution">
    <text evidence="2">The sequence shown here is derived from an EMBL/GenBank/DDBJ whole genome shotgun (WGS) entry which is preliminary data.</text>
</comment>
<feature type="chain" id="PRO_5046346609" evidence="1">
    <location>
        <begin position="23"/>
        <end position="129"/>
    </location>
</feature>
<proteinExistence type="predicted"/>
<protein>
    <submittedName>
        <fullName evidence="2">Uncharacterized protein</fullName>
    </submittedName>
</protein>
<accession>A0ABR9G4K4</accession>
<dbReference type="EMBL" id="JACZZA010000001">
    <property type="protein sequence ID" value="MBE1158985.1"/>
    <property type="molecule type" value="Genomic_DNA"/>
</dbReference>
<name>A0ABR9G4K4_9GAMM</name>
<feature type="signal peptide" evidence="1">
    <location>
        <begin position="1"/>
        <end position="22"/>
    </location>
</feature>
<keyword evidence="3" id="KW-1185">Reference proteome</keyword>
<keyword evidence="1" id="KW-0732">Signal</keyword>